<feature type="compositionally biased region" description="Acidic residues" evidence="2">
    <location>
        <begin position="780"/>
        <end position="810"/>
    </location>
</feature>
<name>A0A9P4NRT5_9PEZI</name>
<feature type="compositionally biased region" description="Basic and acidic residues" evidence="2">
    <location>
        <begin position="7"/>
        <end position="34"/>
    </location>
</feature>
<dbReference type="GO" id="GO:0005634">
    <property type="term" value="C:nucleus"/>
    <property type="evidence" value="ECO:0007669"/>
    <property type="project" value="UniProtKB-ARBA"/>
</dbReference>
<dbReference type="Pfam" id="PF03914">
    <property type="entry name" value="CBF"/>
    <property type="match status" value="1"/>
</dbReference>
<dbReference type="PANTHER" id="PTHR12048:SF0">
    <property type="entry name" value="CCAAT_ENHANCER-BINDING PROTEIN ZETA"/>
    <property type="match status" value="1"/>
</dbReference>
<sequence>MGKKRPAGGERGDAPKRFKEDGHKISAPSKEKSSYKKNGANGGKQKVNLIFPPRPDWHATELPSIPVVENASALSASIVKALESYATTLLEADSANYAASNVSQSSSNKFYSTIMTSGTLEDRVSALTLVVQESPVHTMKAFESLLNLARKKSRDQAIMTLGALKDLLGSGVVLPPDRKLRAFEKQPDLISALTGRVATWREGDELPGGIQEVHLVSWAYEDWLKRTYFDLLRVLEGWSNDEVEYARNRAVTFIWELLKEKPEQEENLLRLLINKLGDSEKKVASQASYLLLQLQVSHPLMKSIIINAIESELLFRPGQSAHAKYYAIITLNQTVLSQKQQDVANKLLDIYFSLFVGLLKSDKNKKDPKAVKMAPNGHVQGGGGKAGKAAAKKAKLQEAAEEKKEDLDKRMTAQILTGLNRAFNFAETNDAAFERHLDALFRVARSSNFNNSIQALMLIQQISASKQYAADRFYRALYETLLDPRLLNSSKQILFLNLLYRALKADINIKRVQAFVKRLLQIITLHEPPFACGVLYLIRELETSFPAIATMFSNPEAADEDEEENFKDVPEEGVAVVNTDLPPERKLRNADQYDPRKRDPEHARAEKSCLWELIPTLAHYHPSVSLFASRLLFSQPMESKPDPTTFSLTHFLDRFIYRNARSKASGLRGSSIMQPLAGAPSSNLLIKDRLGGRNEEPLNTEAFWQKKREEVAPDEVFFHSYFEKATRKKGRAEKRAVKCQGDGGDDMDVDVDGSDGAEGTDEEEEKEIWKALVGSRPEIEEPSDLDDDDVDIGEFLSDADDSEEVGEEDGSGGVMFHGFEGDDEEEEPTTGGAENLSDDGFNANVLESGDEEAFVDSDAELPDAFVSAFPASDDEAGEEKDVTGKKGKNGKEKKRKLKHLPMFASVEDYAKLINGDDDEDF</sequence>
<dbReference type="EMBL" id="MU007038">
    <property type="protein sequence ID" value="KAF2430497.1"/>
    <property type="molecule type" value="Genomic_DNA"/>
</dbReference>
<dbReference type="SUPFAM" id="SSF48371">
    <property type="entry name" value="ARM repeat"/>
    <property type="match status" value="1"/>
</dbReference>
<dbReference type="Proteomes" id="UP000800235">
    <property type="component" value="Unassembled WGS sequence"/>
</dbReference>
<evidence type="ECO:0000313" key="4">
    <source>
        <dbReference type="EMBL" id="KAF2430497.1"/>
    </source>
</evidence>
<dbReference type="AlphaFoldDB" id="A0A9P4NRT5"/>
<reference evidence="4" key="1">
    <citation type="journal article" date="2020" name="Stud. Mycol.">
        <title>101 Dothideomycetes genomes: a test case for predicting lifestyles and emergence of pathogens.</title>
        <authorList>
            <person name="Haridas S."/>
            <person name="Albert R."/>
            <person name="Binder M."/>
            <person name="Bloem J."/>
            <person name="Labutti K."/>
            <person name="Salamov A."/>
            <person name="Andreopoulos B."/>
            <person name="Baker S."/>
            <person name="Barry K."/>
            <person name="Bills G."/>
            <person name="Bluhm B."/>
            <person name="Cannon C."/>
            <person name="Castanera R."/>
            <person name="Culley D."/>
            <person name="Daum C."/>
            <person name="Ezra D."/>
            <person name="Gonzalez J."/>
            <person name="Henrissat B."/>
            <person name="Kuo A."/>
            <person name="Liang C."/>
            <person name="Lipzen A."/>
            <person name="Lutzoni F."/>
            <person name="Magnuson J."/>
            <person name="Mondo S."/>
            <person name="Nolan M."/>
            <person name="Ohm R."/>
            <person name="Pangilinan J."/>
            <person name="Park H.-J."/>
            <person name="Ramirez L."/>
            <person name="Alfaro M."/>
            <person name="Sun H."/>
            <person name="Tritt A."/>
            <person name="Yoshinaga Y."/>
            <person name="Zwiers L.-H."/>
            <person name="Turgeon B."/>
            <person name="Goodwin S."/>
            <person name="Spatafora J."/>
            <person name="Crous P."/>
            <person name="Grigoriev I."/>
        </authorList>
    </citation>
    <scope>NUCLEOTIDE SEQUENCE</scope>
    <source>
        <strain evidence="4">CBS 130266</strain>
    </source>
</reference>
<evidence type="ECO:0000256" key="1">
    <source>
        <dbReference type="ARBA" id="ARBA00007797"/>
    </source>
</evidence>
<dbReference type="InterPro" id="IPR005612">
    <property type="entry name" value="CCAAT-binding_factor"/>
</dbReference>
<feature type="region of interest" description="Disordered" evidence="2">
    <location>
        <begin position="1"/>
        <end position="47"/>
    </location>
</feature>
<feature type="compositionally biased region" description="Basic residues" evidence="2">
    <location>
        <begin position="885"/>
        <end position="894"/>
    </location>
</feature>
<comment type="similarity">
    <text evidence="1">Belongs to the CBF/MAK21 family.</text>
</comment>
<evidence type="ECO:0000256" key="2">
    <source>
        <dbReference type="SAM" id="MobiDB-lite"/>
    </source>
</evidence>
<organism evidence="4 5">
    <name type="scientific">Tothia fuscella</name>
    <dbReference type="NCBI Taxonomy" id="1048955"/>
    <lineage>
        <taxon>Eukaryota</taxon>
        <taxon>Fungi</taxon>
        <taxon>Dikarya</taxon>
        <taxon>Ascomycota</taxon>
        <taxon>Pezizomycotina</taxon>
        <taxon>Dothideomycetes</taxon>
        <taxon>Pleosporomycetidae</taxon>
        <taxon>Venturiales</taxon>
        <taxon>Cylindrosympodiaceae</taxon>
        <taxon>Tothia</taxon>
    </lineage>
</organism>
<feature type="region of interest" description="Disordered" evidence="2">
    <location>
        <begin position="868"/>
        <end position="894"/>
    </location>
</feature>
<feature type="region of interest" description="Disordered" evidence="2">
    <location>
        <begin position="366"/>
        <end position="386"/>
    </location>
</feature>
<dbReference type="Gene3D" id="1.25.10.10">
    <property type="entry name" value="Leucine-rich Repeat Variant"/>
    <property type="match status" value="1"/>
</dbReference>
<accession>A0A9P4NRT5</accession>
<comment type="caution">
    <text evidence="4">The sequence shown here is derived from an EMBL/GenBank/DDBJ whole genome shotgun (WGS) entry which is preliminary data.</text>
</comment>
<dbReference type="OrthoDB" id="28947at2759"/>
<dbReference type="InterPro" id="IPR040155">
    <property type="entry name" value="CEBPZ/Mak21-like"/>
</dbReference>
<dbReference type="PANTHER" id="PTHR12048">
    <property type="entry name" value="CCAAT-BINDING FACTOR-RELATED"/>
    <property type="match status" value="1"/>
</dbReference>
<keyword evidence="5" id="KW-1185">Reference proteome</keyword>
<evidence type="ECO:0000313" key="5">
    <source>
        <dbReference type="Proteomes" id="UP000800235"/>
    </source>
</evidence>
<feature type="domain" description="CCAAT-binding factor" evidence="3">
    <location>
        <begin position="452"/>
        <end position="628"/>
    </location>
</feature>
<dbReference type="InterPro" id="IPR016024">
    <property type="entry name" value="ARM-type_fold"/>
</dbReference>
<gene>
    <name evidence="4" type="ORF">EJ08DRAFT_235583</name>
</gene>
<feature type="region of interest" description="Disordered" evidence="2">
    <location>
        <begin position="732"/>
        <end position="844"/>
    </location>
</feature>
<dbReference type="InterPro" id="IPR011989">
    <property type="entry name" value="ARM-like"/>
</dbReference>
<evidence type="ECO:0000259" key="3">
    <source>
        <dbReference type="Pfam" id="PF03914"/>
    </source>
</evidence>
<proteinExistence type="inferred from homology"/>
<feature type="compositionally biased region" description="Acidic residues" evidence="2">
    <location>
        <begin position="743"/>
        <end position="766"/>
    </location>
</feature>
<protein>
    <submittedName>
        <fullName evidence="4">CBF-domain-containing protein</fullName>
    </submittedName>
</protein>